<feature type="domain" description="YheO-like" evidence="1">
    <location>
        <begin position="5"/>
        <end position="118"/>
    </location>
</feature>
<dbReference type="Proteomes" id="UP000199652">
    <property type="component" value="Unassembled WGS sequence"/>
</dbReference>
<proteinExistence type="predicted"/>
<dbReference type="InterPro" id="IPR039446">
    <property type="entry name" value="DauR-like"/>
</dbReference>
<keyword evidence="4" id="KW-1185">Reference proteome</keyword>
<dbReference type="GO" id="GO:0003677">
    <property type="term" value="F:DNA binding"/>
    <property type="evidence" value="ECO:0007669"/>
    <property type="project" value="UniProtKB-KW"/>
</dbReference>
<reference evidence="4" key="1">
    <citation type="submission" date="2016-10" db="EMBL/GenBank/DDBJ databases">
        <authorList>
            <person name="Varghese N."/>
            <person name="Submissions S."/>
        </authorList>
    </citation>
    <scope>NUCLEOTIDE SEQUENCE [LARGE SCALE GENOMIC DNA]</scope>
    <source>
        <strain evidence="4">VPI 5359</strain>
    </source>
</reference>
<evidence type="ECO:0000313" key="3">
    <source>
        <dbReference type="EMBL" id="SDY36803.1"/>
    </source>
</evidence>
<feature type="domain" description="Transcriptional regulator DauR-like HTH" evidence="2">
    <location>
        <begin position="159"/>
        <end position="210"/>
    </location>
</feature>
<evidence type="ECO:0000259" key="1">
    <source>
        <dbReference type="Pfam" id="PF08348"/>
    </source>
</evidence>
<dbReference type="AlphaFoldDB" id="A0A1H3J9Y5"/>
<dbReference type="PANTHER" id="PTHR35568:SF1">
    <property type="entry name" value="TRANSCRIPTIONAL REGULATOR DAUR"/>
    <property type="match status" value="1"/>
</dbReference>
<dbReference type="InterPro" id="IPR013559">
    <property type="entry name" value="YheO"/>
</dbReference>
<dbReference type="PANTHER" id="PTHR35568">
    <property type="entry name" value="TRANSCRIPTIONAL REGULATOR DAUR"/>
    <property type="match status" value="1"/>
</dbReference>
<dbReference type="Pfam" id="PF08348">
    <property type="entry name" value="PAS_6"/>
    <property type="match status" value="1"/>
</dbReference>
<sequence>MTKKLEPFIGLVDFLADYLGEHTEVVLHDMTDWHCSVVAIRNGYISGRRVGAPITDLGLSMVKDESWRTVPYRVNYKGTSSTGGTIRSATYFIRDDGGSLIGMLCINMDCQSLVDARNVLDSLISIMPVSGSKAAQEPEETFNMDVKDLVASHLRRIVPGHIEDLKKMGRQEKVELVEKLQEMGTFMVKGTIWEVADILGVSVPTVYRYLSTIKKEHE</sequence>
<keyword evidence="3" id="KW-0238">DNA-binding</keyword>
<dbReference type="RefSeq" id="WP_090246958.1">
    <property type="nucleotide sequence ID" value="NZ_FNOU01000028.1"/>
</dbReference>
<gene>
    <name evidence="3" type="ORF">SAMN04488579_12811</name>
</gene>
<dbReference type="OrthoDB" id="9796595at2"/>
<evidence type="ECO:0000259" key="2">
    <source>
        <dbReference type="Pfam" id="PF13309"/>
    </source>
</evidence>
<dbReference type="STRING" id="1528.SAMN04488579_12811"/>
<dbReference type="EMBL" id="FNOU01000028">
    <property type="protein sequence ID" value="SDY36803.1"/>
    <property type="molecule type" value="Genomic_DNA"/>
</dbReference>
<dbReference type="InterPro" id="IPR039445">
    <property type="entry name" value="DauR-like_HTH"/>
</dbReference>
<accession>A0A1H3J9Y5</accession>
<evidence type="ECO:0000313" key="4">
    <source>
        <dbReference type="Proteomes" id="UP000199652"/>
    </source>
</evidence>
<name>A0A1H3J9Y5_EUBBA</name>
<dbReference type="Pfam" id="PF13309">
    <property type="entry name" value="HTH_22"/>
    <property type="match status" value="1"/>
</dbReference>
<organism evidence="3 4">
    <name type="scientific">Eubacterium barkeri</name>
    <name type="common">Clostridium barkeri</name>
    <dbReference type="NCBI Taxonomy" id="1528"/>
    <lineage>
        <taxon>Bacteria</taxon>
        <taxon>Bacillati</taxon>
        <taxon>Bacillota</taxon>
        <taxon>Clostridia</taxon>
        <taxon>Eubacteriales</taxon>
        <taxon>Eubacteriaceae</taxon>
        <taxon>Eubacterium</taxon>
    </lineage>
</organism>
<protein>
    <submittedName>
        <fullName evidence="3">Predicted transcriptional regulator YheO, contains PAS and DNA-binding HTH domains</fullName>
    </submittedName>
</protein>